<dbReference type="GO" id="GO:0071269">
    <property type="term" value="P:L-homocysteine biosynthetic process"/>
    <property type="evidence" value="ECO:0007669"/>
    <property type="project" value="TreeGrafter"/>
</dbReference>
<dbReference type="SUPFAM" id="SSF53383">
    <property type="entry name" value="PLP-dependent transferases"/>
    <property type="match status" value="1"/>
</dbReference>
<dbReference type="InterPro" id="IPR000277">
    <property type="entry name" value="Cys/Met-Metab_PyrdxlP-dep_enz"/>
</dbReference>
<dbReference type="EMBL" id="JAUSVL010000001">
    <property type="protein sequence ID" value="MDQ0291348.1"/>
    <property type="molecule type" value="Genomic_DNA"/>
</dbReference>
<dbReference type="GO" id="GO:0006535">
    <property type="term" value="P:cysteine biosynthetic process from serine"/>
    <property type="evidence" value="ECO:0007669"/>
    <property type="project" value="TreeGrafter"/>
</dbReference>
<evidence type="ECO:0000256" key="3">
    <source>
        <dbReference type="ARBA" id="ARBA00022679"/>
    </source>
</evidence>
<dbReference type="Pfam" id="PF01053">
    <property type="entry name" value="Cys_Met_Meta_PP"/>
    <property type="match status" value="1"/>
</dbReference>
<dbReference type="PANTHER" id="PTHR43797">
    <property type="entry name" value="HOMOCYSTEINE/CYSTEINE SYNTHASE"/>
    <property type="match status" value="1"/>
</dbReference>
<dbReference type="InterPro" id="IPR015422">
    <property type="entry name" value="PyrdxlP-dep_Trfase_small"/>
</dbReference>
<keyword evidence="3 7" id="KW-0808">Transferase</keyword>
<comment type="caution">
    <text evidence="7">The sequence shown here is derived from an EMBL/GenBank/DDBJ whole genome shotgun (WGS) entry which is preliminary data.</text>
</comment>
<sequence>MIKNPSYRFETLALHAGQVPDPATLSRAVPVYRTTAYSFRDSQHGADLFALKESGNIYSRLMNPTNDVLEKRLAALDGGAAALTLASGTAAIYFTITNILRQGDELVSANNLYGGTYTQFDAILPQQGIKVNFTAVNDFAAVRAAINERTRAIYIEAVGNPTLDVADIPGYAAIAREYHLPLIVDATFTTPSLLRPIAHGANIVIHSLSKWIGGHGTGIGGVVIDAGNFDWSDPKFALFNEPDRGYHGLRFAHDLGDLNPLAFILRLRIVGLRNQGATLAPDAAWIFLQGVESLVLRMQKHSENARAVARFLQKHPKVAWVRYPGLNEDPGHALAKHLFTGDAFGGMVVFGVHGGAERARQLVDNIGLFSIIANVGDAKSLIIHPASTTHSQLSDDDQRAAGVAPELIRLSIGLEHIDDITSALADALDNL</sequence>
<dbReference type="PANTHER" id="PTHR43797:SF2">
    <property type="entry name" value="HOMOCYSTEINE_CYSTEINE SYNTHASE"/>
    <property type="match status" value="1"/>
</dbReference>
<protein>
    <submittedName>
        <fullName evidence="7">O-acetylhomoserine (Thiol)-lyase</fullName>
        <ecNumber evidence="7">2.5.1.49</ecNumber>
    </submittedName>
</protein>
<evidence type="ECO:0000256" key="2">
    <source>
        <dbReference type="ARBA" id="ARBA00009077"/>
    </source>
</evidence>
<reference evidence="7" key="1">
    <citation type="submission" date="2023-07" db="EMBL/GenBank/DDBJ databases">
        <title>Genomic Encyclopedia of Type Strains, Phase IV (KMG-IV): sequencing the most valuable type-strain genomes for metagenomic binning, comparative biology and taxonomic classification.</title>
        <authorList>
            <person name="Goeker M."/>
        </authorList>
    </citation>
    <scope>NUCLEOTIDE SEQUENCE</scope>
    <source>
        <strain evidence="7">DSM 24202</strain>
    </source>
</reference>
<dbReference type="Gene3D" id="3.90.1150.10">
    <property type="entry name" value="Aspartate Aminotransferase, domain 1"/>
    <property type="match status" value="1"/>
</dbReference>
<dbReference type="FunFam" id="3.40.640.10:FF:000035">
    <property type="entry name" value="O-succinylhomoserine sulfhydrylase"/>
    <property type="match status" value="1"/>
</dbReference>
<comment type="similarity">
    <text evidence="2 6">Belongs to the trans-sulfuration enzymes family.</text>
</comment>
<organism evidence="7 8">
    <name type="scientific">Oligosphaera ethanolica</name>
    <dbReference type="NCBI Taxonomy" id="760260"/>
    <lineage>
        <taxon>Bacteria</taxon>
        <taxon>Pseudomonadati</taxon>
        <taxon>Lentisphaerota</taxon>
        <taxon>Oligosphaeria</taxon>
        <taxon>Oligosphaerales</taxon>
        <taxon>Oligosphaeraceae</taxon>
        <taxon>Oligosphaera</taxon>
    </lineage>
</organism>
<proteinExistence type="inferred from homology"/>
<evidence type="ECO:0000256" key="1">
    <source>
        <dbReference type="ARBA" id="ARBA00001933"/>
    </source>
</evidence>
<dbReference type="GO" id="GO:0004124">
    <property type="term" value="F:cysteine synthase activity"/>
    <property type="evidence" value="ECO:0007669"/>
    <property type="project" value="TreeGrafter"/>
</dbReference>
<dbReference type="NCBIfam" id="TIGR01326">
    <property type="entry name" value="OAH_OAS_sulfhy"/>
    <property type="match status" value="1"/>
</dbReference>
<dbReference type="GO" id="GO:0003961">
    <property type="term" value="F:O-acetylhomoserine aminocarboxypropyltransferase activity"/>
    <property type="evidence" value="ECO:0007669"/>
    <property type="project" value="UniProtKB-EC"/>
</dbReference>
<feature type="modified residue" description="N6-(pyridoxal phosphate)lysine" evidence="5">
    <location>
        <position position="210"/>
    </location>
</feature>
<dbReference type="InterPro" id="IPR006235">
    <property type="entry name" value="OAc-hSer/O-AcSer_sulfhydrylase"/>
</dbReference>
<dbReference type="GO" id="GO:0030170">
    <property type="term" value="F:pyridoxal phosphate binding"/>
    <property type="evidence" value="ECO:0007669"/>
    <property type="project" value="InterPro"/>
</dbReference>
<dbReference type="PIRSF" id="PIRSF001434">
    <property type="entry name" value="CGS"/>
    <property type="match status" value="1"/>
</dbReference>
<dbReference type="Gene3D" id="3.40.640.10">
    <property type="entry name" value="Type I PLP-dependent aspartate aminotransferase-like (Major domain)"/>
    <property type="match status" value="1"/>
</dbReference>
<dbReference type="Proteomes" id="UP001238163">
    <property type="component" value="Unassembled WGS sequence"/>
</dbReference>
<dbReference type="InterPro" id="IPR015424">
    <property type="entry name" value="PyrdxlP-dep_Trfase"/>
</dbReference>
<evidence type="ECO:0000313" key="8">
    <source>
        <dbReference type="Proteomes" id="UP001238163"/>
    </source>
</evidence>
<comment type="cofactor">
    <cofactor evidence="1 6">
        <name>pyridoxal 5'-phosphate</name>
        <dbReference type="ChEBI" id="CHEBI:597326"/>
    </cofactor>
</comment>
<evidence type="ECO:0000313" key="7">
    <source>
        <dbReference type="EMBL" id="MDQ0291348.1"/>
    </source>
</evidence>
<dbReference type="GO" id="GO:0005737">
    <property type="term" value="C:cytoplasm"/>
    <property type="evidence" value="ECO:0007669"/>
    <property type="project" value="TreeGrafter"/>
</dbReference>
<dbReference type="InterPro" id="IPR015421">
    <property type="entry name" value="PyrdxlP-dep_Trfase_major"/>
</dbReference>
<keyword evidence="4 5" id="KW-0663">Pyridoxal phosphate</keyword>
<dbReference type="CDD" id="cd00614">
    <property type="entry name" value="CGS_like"/>
    <property type="match status" value="1"/>
</dbReference>
<gene>
    <name evidence="7" type="ORF">J3R75_003455</name>
</gene>
<dbReference type="EC" id="2.5.1.49" evidence="7"/>
<accession>A0AAE3VJ24</accession>
<dbReference type="GO" id="GO:0019346">
    <property type="term" value="P:transsulfuration"/>
    <property type="evidence" value="ECO:0007669"/>
    <property type="project" value="InterPro"/>
</dbReference>
<evidence type="ECO:0000256" key="5">
    <source>
        <dbReference type="PIRSR" id="PIRSR001434-2"/>
    </source>
</evidence>
<dbReference type="AlphaFoldDB" id="A0AAE3VJ24"/>
<dbReference type="RefSeq" id="WP_307264014.1">
    <property type="nucleotide sequence ID" value="NZ_JAUSVL010000001.1"/>
</dbReference>
<evidence type="ECO:0000256" key="6">
    <source>
        <dbReference type="RuleBase" id="RU362118"/>
    </source>
</evidence>
<name>A0AAE3VJ24_9BACT</name>
<keyword evidence="8" id="KW-1185">Reference proteome</keyword>
<evidence type="ECO:0000256" key="4">
    <source>
        <dbReference type="ARBA" id="ARBA00022898"/>
    </source>
</evidence>